<evidence type="ECO:0000313" key="2">
    <source>
        <dbReference type="Proteomes" id="UP001501352"/>
    </source>
</evidence>
<keyword evidence="2" id="KW-1185">Reference proteome</keyword>
<name>A0ABN1GRE2_9CAUL</name>
<dbReference type="PANTHER" id="PTHR34129:SF1">
    <property type="entry name" value="DUF952 DOMAIN-CONTAINING PROTEIN"/>
    <property type="match status" value="1"/>
</dbReference>
<sequence length="118" mass="12616">MSEVAWKLADVAEWEAARASGAYAGSALDLADGFIHLSTGAQLAETARKHYAGRRDLVLVEVALADLGDTLKFEPSRGGDLFPHIYGALPFSAVRGERRLHVDEAGVMQFDDGATGWG</sequence>
<reference evidence="1 2" key="1">
    <citation type="journal article" date="2019" name="Int. J. Syst. Evol. Microbiol.">
        <title>The Global Catalogue of Microorganisms (GCM) 10K type strain sequencing project: providing services to taxonomists for standard genome sequencing and annotation.</title>
        <authorList>
            <consortium name="The Broad Institute Genomics Platform"/>
            <consortium name="The Broad Institute Genome Sequencing Center for Infectious Disease"/>
            <person name="Wu L."/>
            <person name="Ma J."/>
        </authorList>
    </citation>
    <scope>NUCLEOTIDE SEQUENCE [LARGE SCALE GENOMIC DNA]</scope>
    <source>
        <strain evidence="1 2">JCM 12928</strain>
    </source>
</reference>
<dbReference type="RefSeq" id="WP_343791434.1">
    <property type="nucleotide sequence ID" value="NZ_BAAAGA010000002.1"/>
</dbReference>
<dbReference type="Pfam" id="PF06108">
    <property type="entry name" value="DUF952"/>
    <property type="match status" value="1"/>
</dbReference>
<dbReference type="SUPFAM" id="SSF56399">
    <property type="entry name" value="ADP-ribosylation"/>
    <property type="match status" value="1"/>
</dbReference>
<gene>
    <name evidence="1" type="ORF">GCM10009422_10600</name>
</gene>
<dbReference type="PANTHER" id="PTHR34129">
    <property type="entry name" value="BLR1139 PROTEIN"/>
    <property type="match status" value="1"/>
</dbReference>
<accession>A0ABN1GRE2</accession>
<organism evidence="1 2">
    <name type="scientific">Brevundimonas kwangchunensis</name>
    <dbReference type="NCBI Taxonomy" id="322163"/>
    <lineage>
        <taxon>Bacteria</taxon>
        <taxon>Pseudomonadati</taxon>
        <taxon>Pseudomonadota</taxon>
        <taxon>Alphaproteobacteria</taxon>
        <taxon>Caulobacterales</taxon>
        <taxon>Caulobacteraceae</taxon>
        <taxon>Brevundimonas</taxon>
    </lineage>
</organism>
<dbReference type="Proteomes" id="UP001501352">
    <property type="component" value="Unassembled WGS sequence"/>
</dbReference>
<evidence type="ECO:0000313" key="1">
    <source>
        <dbReference type="EMBL" id="GAA0617287.1"/>
    </source>
</evidence>
<proteinExistence type="predicted"/>
<dbReference type="EMBL" id="BAAAGA010000002">
    <property type="protein sequence ID" value="GAA0617287.1"/>
    <property type="molecule type" value="Genomic_DNA"/>
</dbReference>
<dbReference type="InterPro" id="IPR009297">
    <property type="entry name" value="DUF952"/>
</dbReference>
<dbReference type="Gene3D" id="3.20.170.20">
    <property type="entry name" value="Protein of unknown function DUF952"/>
    <property type="match status" value="1"/>
</dbReference>
<comment type="caution">
    <text evidence="1">The sequence shown here is derived from an EMBL/GenBank/DDBJ whole genome shotgun (WGS) entry which is preliminary data.</text>
</comment>
<protein>
    <submittedName>
        <fullName evidence="1">DUF952 domain-containing protein</fullName>
    </submittedName>
</protein>